<dbReference type="InterPro" id="IPR028974">
    <property type="entry name" value="TSP_type-3_rpt"/>
</dbReference>
<name>A0ABS0BZR8_9NOCA</name>
<evidence type="ECO:0008006" key="4">
    <source>
        <dbReference type="Google" id="ProtNLM"/>
    </source>
</evidence>
<comment type="caution">
    <text evidence="2">The sequence shown here is derived from an EMBL/GenBank/DDBJ whole genome shotgun (WGS) entry which is preliminary data.</text>
</comment>
<reference evidence="2 3" key="1">
    <citation type="submission" date="2020-10" db="EMBL/GenBank/DDBJ databases">
        <title>Identification of Nocardia species via Next-generation sequencing and recognition of intraspecies genetic diversity.</title>
        <authorList>
            <person name="Li P."/>
            <person name="Li P."/>
            <person name="Lu B."/>
        </authorList>
    </citation>
    <scope>NUCLEOTIDE SEQUENCE [LARGE SCALE GENOMIC DNA]</scope>
    <source>
        <strain evidence="2 3">N-11</strain>
    </source>
</reference>
<proteinExistence type="predicted"/>
<keyword evidence="3" id="KW-1185">Reference proteome</keyword>
<organism evidence="2 3">
    <name type="scientific">Nocardia abscessus</name>
    <dbReference type="NCBI Taxonomy" id="120957"/>
    <lineage>
        <taxon>Bacteria</taxon>
        <taxon>Bacillati</taxon>
        <taxon>Actinomycetota</taxon>
        <taxon>Actinomycetes</taxon>
        <taxon>Mycobacteriales</taxon>
        <taxon>Nocardiaceae</taxon>
        <taxon>Nocardia</taxon>
    </lineage>
</organism>
<evidence type="ECO:0000256" key="1">
    <source>
        <dbReference type="SAM" id="MobiDB-lite"/>
    </source>
</evidence>
<evidence type="ECO:0000313" key="2">
    <source>
        <dbReference type="EMBL" id="MBF6223630.1"/>
    </source>
</evidence>
<accession>A0ABS0BZR8</accession>
<feature type="region of interest" description="Disordered" evidence="1">
    <location>
        <begin position="91"/>
        <end position="145"/>
    </location>
</feature>
<sequence>MNEIEYVFGTGDGPVHVWTSEADLELGGTGTADAVRLDFDGDGIADDALWDSAGSGRADIAALDLDDDGVLDHFFTDPTGLGTWNHHVTGLPGDAASEPLDWTVRSDAPGPDRVPSGEQLPDSPLPEPDQEGTPCGSPAAGPLPEHIAHWLGRDGRDLDDEPFIA</sequence>
<gene>
    <name evidence="2" type="ORF">IU470_00605</name>
</gene>
<dbReference type="SUPFAM" id="SSF103647">
    <property type="entry name" value="TSP type-3 repeat"/>
    <property type="match status" value="1"/>
</dbReference>
<evidence type="ECO:0000313" key="3">
    <source>
        <dbReference type="Proteomes" id="UP000807309"/>
    </source>
</evidence>
<dbReference type="EMBL" id="JADLRE010000001">
    <property type="protein sequence ID" value="MBF6223630.1"/>
    <property type="molecule type" value="Genomic_DNA"/>
</dbReference>
<dbReference type="RefSeq" id="WP_195031063.1">
    <property type="nucleotide sequence ID" value="NZ_JADLRE010000001.1"/>
</dbReference>
<protein>
    <recommendedName>
        <fullName evidence="4">Pullulanase</fullName>
    </recommendedName>
</protein>
<dbReference type="Proteomes" id="UP000807309">
    <property type="component" value="Unassembled WGS sequence"/>
</dbReference>